<evidence type="ECO:0000256" key="6">
    <source>
        <dbReference type="ARBA" id="ARBA00022840"/>
    </source>
</evidence>
<dbReference type="InterPro" id="IPR027417">
    <property type="entry name" value="P-loop_NTPase"/>
</dbReference>
<name>A0ABQ5N0F7_9CLOT</name>
<evidence type="ECO:0000256" key="1">
    <source>
        <dbReference type="ARBA" id="ARBA00007316"/>
    </source>
</evidence>
<dbReference type="SUPFAM" id="SSF52540">
    <property type="entry name" value="P-loop containing nucleoside triphosphate hydrolases"/>
    <property type="match status" value="1"/>
</dbReference>
<accession>A0ABQ5N0F7</accession>
<dbReference type="RefSeq" id="WP_264847954.1">
    <property type="nucleotide sequence ID" value="NZ_BRXR01000001.1"/>
</dbReference>
<dbReference type="InterPro" id="IPR005702">
    <property type="entry name" value="Wzc-like_C"/>
</dbReference>
<evidence type="ECO:0000256" key="5">
    <source>
        <dbReference type="ARBA" id="ARBA00022777"/>
    </source>
</evidence>
<comment type="similarity">
    <text evidence="1">Belongs to the CpsD/CapB family.</text>
</comment>
<sequence length="224" mass="24423">MANDVISLKNPKSVVAEAFRTLRTNIQFSSLDNELKTIVVTSTQPSEGKSTVLVNLAVTMAQSGKKVVLLDCDLRKPTIHRKLGVPNKNGLTTLLSKEKSLQECLQLLGVPNLYIITSGPIPPNPAELLGSKRMKGLLQELKEHFDVILIDAPPVLAVTDSQILSTLTDGVLFVTAYGTTEKEAVVRAKELIEKVGGKILGVVMNKMPADTKGSYTGYYYYSYE</sequence>
<evidence type="ECO:0000313" key="11">
    <source>
        <dbReference type="Proteomes" id="UP001208567"/>
    </source>
</evidence>
<keyword evidence="3" id="KW-0808">Transferase</keyword>
<keyword evidence="5" id="KW-0418">Kinase</keyword>
<evidence type="ECO:0000256" key="7">
    <source>
        <dbReference type="ARBA" id="ARBA00023137"/>
    </source>
</evidence>
<keyword evidence="11" id="KW-1185">Reference proteome</keyword>
<keyword evidence="6" id="KW-0067">ATP-binding</keyword>
<feature type="domain" description="AAA" evidence="9">
    <location>
        <begin position="36"/>
        <end position="175"/>
    </location>
</feature>
<comment type="catalytic activity">
    <reaction evidence="8">
        <text>L-tyrosyl-[protein] + ATP = O-phospho-L-tyrosyl-[protein] + ADP + H(+)</text>
        <dbReference type="Rhea" id="RHEA:10596"/>
        <dbReference type="Rhea" id="RHEA-COMP:10136"/>
        <dbReference type="Rhea" id="RHEA-COMP:20101"/>
        <dbReference type="ChEBI" id="CHEBI:15378"/>
        <dbReference type="ChEBI" id="CHEBI:30616"/>
        <dbReference type="ChEBI" id="CHEBI:46858"/>
        <dbReference type="ChEBI" id="CHEBI:61978"/>
        <dbReference type="ChEBI" id="CHEBI:456216"/>
        <dbReference type="EC" id="2.7.10.2"/>
    </reaction>
</comment>
<dbReference type="EMBL" id="BRXR01000001">
    <property type="protein sequence ID" value="GLC28688.1"/>
    <property type="molecule type" value="Genomic_DNA"/>
</dbReference>
<dbReference type="Pfam" id="PF13614">
    <property type="entry name" value="AAA_31"/>
    <property type="match status" value="1"/>
</dbReference>
<dbReference type="Gene3D" id="3.40.50.300">
    <property type="entry name" value="P-loop containing nucleotide triphosphate hydrolases"/>
    <property type="match status" value="1"/>
</dbReference>
<keyword evidence="7" id="KW-0829">Tyrosine-protein kinase</keyword>
<gene>
    <name evidence="10" type="ORF">bsdE14_00980</name>
</gene>
<dbReference type="PANTHER" id="PTHR32309:SF13">
    <property type="entry name" value="FERRIC ENTEROBACTIN TRANSPORT PROTEIN FEPE"/>
    <property type="match status" value="1"/>
</dbReference>
<dbReference type="PANTHER" id="PTHR32309">
    <property type="entry name" value="TYROSINE-PROTEIN KINASE"/>
    <property type="match status" value="1"/>
</dbReference>
<organism evidence="10 11">
    <name type="scientific">Clostridium omnivorum</name>
    <dbReference type="NCBI Taxonomy" id="1604902"/>
    <lineage>
        <taxon>Bacteria</taxon>
        <taxon>Bacillati</taxon>
        <taxon>Bacillota</taxon>
        <taxon>Clostridia</taxon>
        <taxon>Eubacteriales</taxon>
        <taxon>Clostridiaceae</taxon>
        <taxon>Clostridium</taxon>
    </lineage>
</organism>
<dbReference type="NCBIfam" id="TIGR01007">
    <property type="entry name" value="eps_fam"/>
    <property type="match status" value="1"/>
</dbReference>
<dbReference type="InterPro" id="IPR025669">
    <property type="entry name" value="AAA_dom"/>
</dbReference>
<keyword evidence="4" id="KW-0547">Nucleotide-binding</keyword>
<evidence type="ECO:0000256" key="4">
    <source>
        <dbReference type="ARBA" id="ARBA00022741"/>
    </source>
</evidence>
<dbReference type="CDD" id="cd05387">
    <property type="entry name" value="BY-kinase"/>
    <property type="match status" value="1"/>
</dbReference>
<dbReference type="InterPro" id="IPR050445">
    <property type="entry name" value="Bact_polysacc_biosynth/exp"/>
</dbReference>
<evidence type="ECO:0000259" key="9">
    <source>
        <dbReference type="Pfam" id="PF13614"/>
    </source>
</evidence>
<comment type="caution">
    <text evidence="10">The sequence shown here is derived from an EMBL/GenBank/DDBJ whole genome shotgun (WGS) entry which is preliminary data.</text>
</comment>
<evidence type="ECO:0000256" key="8">
    <source>
        <dbReference type="ARBA" id="ARBA00051245"/>
    </source>
</evidence>
<evidence type="ECO:0000313" key="10">
    <source>
        <dbReference type="EMBL" id="GLC28688.1"/>
    </source>
</evidence>
<protein>
    <recommendedName>
        <fullName evidence="2">non-specific protein-tyrosine kinase</fullName>
        <ecNumber evidence="2">2.7.10.2</ecNumber>
    </recommendedName>
</protein>
<reference evidence="10 11" key="1">
    <citation type="journal article" date="2024" name="Int. J. Syst. Evol. Microbiol.">
        <title>Clostridium omnivorum sp. nov., isolated from anoxic soil under the treatment of reductive soil disinfestation.</title>
        <authorList>
            <person name="Ueki A."/>
            <person name="Tonouchi A."/>
            <person name="Kaku N."/>
            <person name="Honma S."/>
            <person name="Ueki K."/>
        </authorList>
    </citation>
    <scope>NUCLEOTIDE SEQUENCE [LARGE SCALE GENOMIC DNA]</scope>
    <source>
        <strain evidence="10 11">E14</strain>
    </source>
</reference>
<evidence type="ECO:0000256" key="2">
    <source>
        <dbReference type="ARBA" id="ARBA00011903"/>
    </source>
</evidence>
<dbReference type="EC" id="2.7.10.2" evidence="2"/>
<dbReference type="Proteomes" id="UP001208567">
    <property type="component" value="Unassembled WGS sequence"/>
</dbReference>
<evidence type="ECO:0000256" key="3">
    <source>
        <dbReference type="ARBA" id="ARBA00022679"/>
    </source>
</evidence>
<proteinExistence type="inferred from homology"/>